<dbReference type="Pfam" id="PF00583">
    <property type="entry name" value="Acetyltransf_1"/>
    <property type="match status" value="1"/>
</dbReference>
<keyword evidence="4" id="KW-0687">Ribonucleoprotein</keyword>
<organism evidence="4 5">
    <name type="scientific">Haloactinomyces albus</name>
    <dbReference type="NCBI Taxonomy" id="1352928"/>
    <lineage>
        <taxon>Bacteria</taxon>
        <taxon>Bacillati</taxon>
        <taxon>Actinomycetota</taxon>
        <taxon>Actinomycetes</taxon>
        <taxon>Actinopolysporales</taxon>
        <taxon>Actinopolysporaceae</taxon>
        <taxon>Haloactinomyces</taxon>
    </lineage>
</organism>
<dbReference type="CDD" id="cd04301">
    <property type="entry name" value="NAT_SF"/>
    <property type="match status" value="1"/>
</dbReference>
<evidence type="ECO:0000313" key="5">
    <source>
        <dbReference type="Proteomes" id="UP001180845"/>
    </source>
</evidence>
<keyword evidence="5" id="KW-1185">Reference proteome</keyword>
<name>A0AAE3ZC55_9ACTN</name>
<evidence type="ECO:0000256" key="2">
    <source>
        <dbReference type="ARBA" id="ARBA00023315"/>
    </source>
</evidence>
<feature type="domain" description="N-acetyltransferase" evidence="3">
    <location>
        <begin position="31"/>
        <end position="178"/>
    </location>
</feature>
<dbReference type="RefSeq" id="WP_310270626.1">
    <property type="nucleotide sequence ID" value="NZ_JAVDXW010000001.1"/>
</dbReference>
<dbReference type="InterPro" id="IPR016181">
    <property type="entry name" value="Acyl_CoA_acyltransferase"/>
</dbReference>
<accession>A0AAE3ZC55</accession>
<comment type="caution">
    <text evidence="4">The sequence shown here is derived from an EMBL/GenBank/DDBJ whole genome shotgun (WGS) entry which is preliminary data.</text>
</comment>
<keyword evidence="1" id="KW-0808">Transferase</keyword>
<dbReference type="SUPFAM" id="SSF55729">
    <property type="entry name" value="Acyl-CoA N-acyltransferases (Nat)"/>
    <property type="match status" value="1"/>
</dbReference>
<dbReference type="PROSITE" id="PS51186">
    <property type="entry name" value="GNAT"/>
    <property type="match status" value="1"/>
</dbReference>
<gene>
    <name evidence="4" type="ORF">JOF55_001157</name>
</gene>
<keyword evidence="4" id="KW-0689">Ribosomal protein</keyword>
<dbReference type="GO" id="GO:0005840">
    <property type="term" value="C:ribosome"/>
    <property type="evidence" value="ECO:0007669"/>
    <property type="project" value="UniProtKB-KW"/>
</dbReference>
<dbReference type="AlphaFoldDB" id="A0AAE3ZC55"/>
<sequence>MSDPEFISGPHRVDQPHPDMPQALADLLGRVTVAGGATGFTTTTELETITAVAQGIVDDLSQRPKRRHVLTAGQERALAGAVVLRPGELPVNRHRGEVEWLLVDPDLQDRGLGKQLLDAAAVHAQALGLTQLSLSTRSGQGLEDFYAAQGWVERGRWPAALRVGEDDSRDQIWFTRDL</sequence>
<dbReference type="EMBL" id="JAVDXW010000001">
    <property type="protein sequence ID" value="MDR7300976.1"/>
    <property type="molecule type" value="Genomic_DNA"/>
</dbReference>
<dbReference type="Proteomes" id="UP001180845">
    <property type="component" value="Unassembled WGS sequence"/>
</dbReference>
<keyword evidence="2" id="KW-0012">Acyltransferase</keyword>
<reference evidence="4" key="1">
    <citation type="submission" date="2023-07" db="EMBL/GenBank/DDBJ databases">
        <title>Sequencing the genomes of 1000 actinobacteria strains.</title>
        <authorList>
            <person name="Klenk H.-P."/>
        </authorList>
    </citation>
    <scope>NUCLEOTIDE SEQUENCE</scope>
    <source>
        <strain evidence="4">DSM 45977</strain>
    </source>
</reference>
<dbReference type="GO" id="GO:0016747">
    <property type="term" value="F:acyltransferase activity, transferring groups other than amino-acyl groups"/>
    <property type="evidence" value="ECO:0007669"/>
    <property type="project" value="InterPro"/>
</dbReference>
<evidence type="ECO:0000313" key="4">
    <source>
        <dbReference type="EMBL" id="MDR7300976.1"/>
    </source>
</evidence>
<dbReference type="InterPro" id="IPR000182">
    <property type="entry name" value="GNAT_dom"/>
</dbReference>
<dbReference type="InterPro" id="IPR050832">
    <property type="entry name" value="Bact_Acetyltransf"/>
</dbReference>
<protein>
    <submittedName>
        <fullName evidence="4">Ribosomal protein S18 acetylase RimI-like enzyme</fullName>
    </submittedName>
</protein>
<dbReference type="PANTHER" id="PTHR43877">
    <property type="entry name" value="AMINOALKYLPHOSPHONATE N-ACETYLTRANSFERASE-RELATED-RELATED"/>
    <property type="match status" value="1"/>
</dbReference>
<proteinExistence type="predicted"/>
<dbReference type="Gene3D" id="3.40.630.30">
    <property type="match status" value="1"/>
</dbReference>
<evidence type="ECO:0000256" key="1">
    <source>
        <dbReference type="ARBA" id="ARBA00022679"/>
    </source>
</evidence>
<evidence type="ECO:0000259" key="3">
    <source>
        <dbReference type="PROSITE" id="PS51186"/>
    </source>
</evidence>